<accession>A0A971CZ61</accession>
<gene>
    <name evidence="1" type="ORF">GXW98_05660</name>
</gene>
<proteinExistence type="predicted"/>
<reference evidence="1" key="1">
    <citation type="journal article" date="2020" name="Biotechnol. Biofuels">
        <title>New insights from the biogas microbiome by comprehensive genome-resolved metagenomics of nearly 1600 species originating from multiple anaerobic digesters.</title>
        <authorList>
            <person name="Campanaro S."/>
            <person name="Treu L."/>
            <person name="Rodriguez-R L.M."/>
            <person name="Kovalovszki A."/>
            <person name="Ziels R.M."/>
            <person name="Maus I."/>
            <person name="Zhu X."/>
            <person name="Kougias P.G."/>
            <person name="Basile A."/>
            <person name="Luo G."/>
            <person name="Schluter A."/>
            <person name="Konstantinidis K.T."/>
            <person name="Angelidaki I."/>
        </authorList>
    </citation>
    <scope>NUCLEOTIDE SEQUENCE</scope>
    <source>
        <strain evidence="1">AS01afH2WH_6</strain>
    </source>
</reference>
<name>A0A971CZ61_9BIFI</name>
<dbReference type="Proteomes" id="UP000767327">
    <property type="component" value="Unassembled WGS sequence"/>
</dbReference>
<reference evidence="1" key="2">
    <citation type="submission" date="2020-01" db="EMBL/GenBank/DDBJ databases">
        <authorList>
            <person name="Campanaro S."/>
        </authorList>
    </citation>
    <scope>NUCLEOTIDE SEQUENCE</scope>
    <source>
        <strain evidence="1">AS01afH2WH_6</strain>
    </source>
</reference>
<evidence type="ECO:0000313" key="1">
    <source>
        <dbReference type="EMBL" id="NLT79750.1"/>
    </source>
</evidence>
<organism evidence="1 2">
    <name type="scientific">Bifidobacterium crudilactis</name>
    <dbReference type="NCBI Taxonomy" id="327277"/>
    <lineage>
        <taxon>Bacteria</taxon>
        <taxon>Bacillati</taxon>
        <taxon>Actinomycetota</taxon>
        <taxon>Actinomycetes</taxon>
        <taxon>Bifidobacteriales</taxon>
        <taxon>Bifidobacteriaceae</taxon>
        <taxon>Bifidobacterium</taxon>
    </lineage>
</organism>
<dbReference type="EMBL" id="JAAXZR010000020">
    <property type="protein sequence ID" value="NLT79750.1"/>
    <property type="molecule type" value="Genomic_DNA"/>
</dbReference>
<sequence length="234" mass="27101">MDSYDYEGCCEWNYRLGKLWDSTRASLSANFPRASFVKVVEYQSRGALHTHCIVRIPLREGIVSGLGARKILDVARSTVTRTGLTWGNQGDCTPIRQIAEQDKFVRYMAKMLTYVTKDSDVLHHETPPQAAQHYRRLDWTARHMHCDKCRHMERPCLSLCHRRWGARSSVMSKSREAKKHRAWSSVRRMDLKQRRIEFAQEAARLGIAIEVLAKLTAAKRKLRQAEDYSPVLIE</sequence>
<dbReference type="Pfam" id="PF20199">
    <property type="entry name" value="RepSA"/>
    <property type="match status" value="1"/>
</dbReference>
<protein>
    <recommendedName>
        <fullName evidence="3">Replication initiation protein</fullName>
    </recommendedName>
</protein>
<comment type="caution">
    <text evidence="1">The sequence shown here is derived from an EMBL/GenBank/DDBJ whole genome shotgun (WGS) entry which is preliminary data.</text>
</comment>
<evidence type="ECO:0000313" key="2">
    <source>
        <dbReference type="Proteomes" id="UP000767327"/>
    </source>
</evidence>
<dbReference type="InterPro" id="IPR046828">
    <property type="entry name" value="RepSA"/>
</dbReference>
<evidence type="ECO:0008006" key="3">
    <source>
        <dbReference type="Google" id="ProtNLM"/>
    </source>
</evidence>
<dbReference type="AlphaFoldDB" id="A0A971CZ61"/>